<keyword evidence="5" id="KW-1185">Reference proteome</keyword>
<dbReference type="InterPro" id="IPR002933">
    <property type="entry name" value="Peptidase_M20"/>
</dbReference>
<dbReference type="Gene3D" id="3.30.70.360">
    <property type="match status" value="1"/>
</dbReference>
<comment type="similarity">
    <text evidence="1">Belongs to the peptidase M20A family.</text>
</comment>
<accession>A0ABQ6KJ56</accession>
<evidence type="ECO:0000256" key="1">
    <source>
        <dbReference type="ARBA" id="ARBA00006247"/>
    </source>
</evidence>
<comment type="caution">
    <text evidence="4">The sequence shown here is derived from an EMBL/GenBank/DDBJ whole genome shotgun (WGS) entry which is preliminary data.</text>
</comment>
<name>A0ABQ6KJ56_ASPOZ</name>
<dbReference type="Pfam" id="PF01546">
    <property type="entry name" value="Peptidase_M20"/>
    <property type="match status" value="1"/>
</dbReference>
<dbReference type="Gene3D" id="3.40.630.10">
    <property type="entry name" value="Zn peptidases"/>
    <property type="match status" value="1"/>
</dbReference>
<dbReference type="SUPFAM" id="SSF55031">
    <property type="entry name" value="Bacterial exopeptidase dimerisation domain"/>
    <property type="match status" value="1"/>
</dbReference>
<dbReference type="InterPro" id="IPR011650">
    <property type="entry name" value="Peptidase_M20_dimer"/>
</dbReference>
<dbReference type="EMBL" id="BSYB01000012">
    <property type="protein sequence ID" value="GMG44848.1"/>
    <property type="molecule type" value="Genomic_DNA"/>
</dbReference>
<evidence type="ECO:0000313" key="4">
    <source>
        <dbReference type="EMBL" id="GMG44848.1"/>
    </source>
</evidence>
<sequence length="605" mass="64060">MQRLTLSEEDKSVRDWFIKTTKALKCDITIDEMGNIFAVRPGRRKDVPPTFIGSHLDTQPTGGRYDGILGVLSGIEALKVIDEMGLETEGGIGVGARFPISMVASGVWAESIPLSRAHGLIEVPTVASLPTASSAPESLKSALEKIGYLGDVPCSYKATPMAAHFELHIEQGPHLISAGQRVGIVTAVQAYRWYRVNVTGRDTHTGTTAFQHRADALYAFAQMMVRAREVASSHGCLASVGIVEAKPGSVNTVPGLVSFSLDIRGPETELVATVEEKLRKEFDAIAAEEGKGIGKPCRVEWTVEFDSPAVKFHPDCIDCVQQSAEAVVADAPEPKSLVRTIMSGAGHDSVFTSKRVPTSMIFVPCKDGLSHHPEEFCSADDCATGASVILQAVVRGSTTATAESTTEVRGELAGSTTLLLLVAAAVATLTGRAGTTALTLLTTHHTTGGSVGTLLLDVGGRDNLSGEVEPLTEVVKTLESNKLDNPSSLSKPAIERSQTYLGGEGVVVVLPRELGLDIAAGVEGLEGLDHVEVLGVNVGMLGLEVLLGHEHTLCSGNQSATVVFKDRGGLVRSMRQGTGGVVHIPRKRYSWIFLRSSLGISLKSC</sequence>
<reference evidence="4" key="1">
    <citation type="submission" date="2023-04" db="EMBL/GenBank/DDBJ databases">
        <title>Aspergillus oryzae var. brunneus NBRC 4377.</title>
        <authorList>
            <person name="Ichikawa N."/>
            <person name="Sato H."/>
            <person name="Tonouchi N."/>
        </authorList>
    </citation>
    <scope>NUCLEOTIDE SEQUENCE</scope>
    <source>
        <strain evidence="4">NBRC 4377</strain>
    </source>
</reference>
<proteinExistence type="inferred from homology"/>
<dbReference type="Proteomes" id="UP001165189">
    <property type="component" value="Unassembled WGS sequence"/>
</dbReference>
<feature type="domain" description="Peptidase M20 dimerisation" evidence="3">
    <location>
        <begin position="191"/>
        <end position="288"/>
    </location>
</feature>
<dbReference type="Pfam" id="PF07687">
    <property type="entry name" value="M20_dimer"/>
    <property type="match status" value="1"/>
</dbReference>
<dbReference type="SUPFAM" id="SSF53187">
    <property type="entry name" value="Zn-dependent exopeptidases"/>
    <property type="match status" value="1"/>
</dbReference>
<dbReference type="NCBIfam" id="TIGR01879">
    <property type="entry name" value="hydantase"/>
    <property type="match status" value="1"/>
</dbReference>
<dbReference type="CDD" id="cd03884">
    <property type="entry name" value="M20_bAS"/>
    <property type="match status" value="1"/>
</dbReference>
<keyword evidence="2" id="KW-0378">Hydrolase</keyword>
<dbReference type="InterPro" id="IPR010158">
    <property type="entry name" value="Amidase_Cbmase"/>
</dbReference>
<dbReference type="PANTHER" id="PTHR32494:SF5">
    <property type="entry name" value="ALLANTOATE AMIDOHYDROLASE"/>
    <property type="match status" value="1"/>
</dbReference>
<gene>
    <name evidence="4" type="ORF">Aory05_000376100</name>
</gene>
<dbReference type="PANTHER" id="PTHR32494">
    <property type="entry name" value="ALLANTOATE DEIMINASE-RELATED"/>
    <property type="match status" value="1"/>
</dbReference>
<evidence type="ECO:0000313" key="5">
    <source>
        <dbReference type="Proteomes" id="UP001165189"/>
    </source>
</evidence>
<evidence type="ECO:0000259" key="3">
    <source>
        <dbReference type="Pfam" id="PF07687"/>
    </source>
</evidence>
<protein>
    <submittedName>
        <fullName evidence="4">Unnamed protein product</fullName>
    </submittedName>
</protein>
<evidence type="ECO:0000256" key="2">
    <source>
        <dbReference type="ARBA" id="ARBA00022801"/>
    </source>
</evidence>
<organism evidence="4 5">
    <name type="scientific">Aspergillus oryzae var. brunneus</name>
    <dbReference type="NCBI Taxonomy" id="332754"/>
    <lineage>
        <taxon>Eukaryota</taxon>
        <taxon>Fungi</taxon>
        <taxon>Dikarya</taxon>
        <taxon>Ascomycota</taxon>
        <taxon>Pezizomycotina</taxon>
        <taxon>Eurotiomycetes</taxon>
        <taxon>Eurotiomycetidae</taxon>
        <taxon>Eurotiales</taxon>
        <taxon>Aspergillaceae</taxon>
        <taxon>Aspergillus</taxon>
        <taxon>Aspergillus subgen. Circumdati</taxon>
    </lineage>
</organism>
<dbReference type="InterPro" id="IPR036264">
    <property type="entry name" value="Bact_exopeptidase_dim_dom"/>
</dbReference>